<evidence type="ECO:0000313" key="2">
    <source>
        <dbReference type="EMBL" id="KAK6644154.1"/>
    </source>
</evidence>
<sequence length="76" mass="8704">MGRYSNGARERIISPILSEWSHRINKKGESSKVGSLKSWEKRGNPQSSRQTWEKQRKIGGEDLEGECEISVDKEVE</sequence>
<name>A0AAN8XNJ4_POLSC</name>
<organism evidence="2 3">
    <name type="scientific">Polyplax serrata</name>
    <name type="common">Common mouse louse</name>
    <dbReference type="NCBI Taxonomy" id="468196"/>
    <lineage>
        <taxon>Eukaryota</taxon>
        <taxon>Metazoa</taxon>
        <taxon>Ecdysozoa</taxon>
        <taxon>Arthropoda</taxon>
        <taxon>Hexapoda</taxon>
        <taxon>Insecta</taxon>
        <taxon>Pterygota</taxon>
        <taxon>Neoptera</taxon>
        <taxon>Paraneoptera</taxon>
        <taxon>Psocodea</taxon>
        <taxon>Troctomorpha</taxon>
        <taxon>Phthiraptera</taxon>
        <taxon>Anoplura</taxon>
        <taxon>Polyplacidae</taxon>
        <taxon>Polyplax</taxon>
    </lineage>
</organism>
<proteinExistence type="predicted"/>
<dbReference type="Proteomes" id="UP001372834">
    <property type="component" value="Unassembled WGS sequence"/>
</dbReference>
<reference evidence="2 3" key="1">
    <citation type="submission" date="2023-10" db="EMBL/GenBank/DDBJ databases">
        <title>Genomes of two closely related lineages of the louse Polyplax serrata with different host specificities.</title>
        <authorList>
            <person name="Martinu J."/>
            <person name="Tarabai H."/>
            <person name="Stefka J."/>
            <person name="Hypsa V."/>
        </authorList>
    </citation>
    <scope>NUCLEOTIDE SEQUENCE [LARGE SCALE GENOMIC DNA]</scope>
    <source>
        <strain evidence="2">HR10_N</strain>
    </source>
</reference>
<protein>
    <submittedName>
        <fullName evidence="2">Uncharacterized protein</fullName>
    </submittedName>
</protein>
<feature type="non-terminal residue" evidence="2">
    <location>
        <position position="76"/>
    </location>
</feature>
<gene>
    <name evidence="2" type="ORF">RUM43_000421</name>
</gene>
<evidence type="ECO:0000313" key="3">
    <source>
        <dbReference type="Proteomes" id="UP001372834"/>
    </source>
</evidence>
<accession>A0AAN8XNJ4</accession>
<feature type="compositionally biased region" description="Basic and acidic residues" evidence="1">
    <location>
        <begin position="51"/>
        <end position="60"/>
    </location>
</feature>
<evidence type="ECO:0000256" key="1">
    <source>
        <dbReference type="SAM" id="MobiDB-lite"/>
    </source>
</evidence>
<feature type="region of interest" description="Disordered" evidence="1">
    <location>
        <begin position="27"/>
        <end position="76"/>
    </location>
</feature>
<dbReference type="AlphaFoldDB" id="A0AAN8XNJ4"/>
<dbReference type="EMBL" id="JAWJWE010000001">
    <property type="protein sequence ID" value="KAK6644154.1"/>
    <property type="molecule type" value="Genomic_DNA"/>
</dbReference>
<comment type="caution">
    <text evidence="2">The sequence shown here is derived from an EMBL/GenBank/DDBJ whole genome shotgun (WGS) entry which is preliminary data.</text>
</comment>